<evidence type="ECO:0000256" key="1">
    <source>
        <dbReference type="SAM" id="MobiDB-lite"/>
    </source>
</evidence>
<dbReference type="AlphaFoldDB" id="A0A2U3LX53"/>
<sequence length="65" mass="7432">MTESNRGGARKGAGRTPLDDALRKKGHKIYLLQNEFNYINKYGMGTSFSEKVVEILLVELERRKC</sequence>
<evidence type="ECO:0000313" key="2">
    <source>
        <dbReference type="EMBL" id="SPF56513.1"/>
    </source>
</evidence>
<feature type="region of interest" description="Disordered" evidence="1">
    <location>
        <begin position="1"/>
        <end position="20"/>
    </location>
</feature>
<proteinExistence type="predicted"/>
<dbReference type="EMBL" id="OMOF01000913">
    <property type="protein sequence ID" value="SPF56513.1"/>
    <property type="molecule type" value="Genomic_DNA"/>
</dbReference>
<gene>
    <name evidence="2" type="ORF">SBF1_9200001</name>
</gene>
<dbReference type="OrthoDB" id="9813719at2"/>
<name>A0A2U3LX53_9FIRM</name>
<dbReference type="Proteomes" id="UP000238916">
    <property type="component" value="Unassembled WGS sequence"/>
</dbReference>
<protein>
    <submittedName>
        <fullName evidence="2">Uncharacterized protein</fullName>
    </submittedName>
</protein>
<organism evidence="2 3">
    <name type="scientific">Candidatus Desulfosporosinus infrequens</name>
    <dbReference type="NCBI Taxonomy" id="2043169"/>
    <lineage>
        <taxon>Bacteria</taxon>
        <taxon>Bacillati</taxon>
        <taxon>Bacillota</taxon>
        <taxon>Clostridia</taxon>
        <taxon>Eubacteriales</taxon>
        <taxon>Desulfitobacteriaceae</taxon>
        <taxon>Desulfosporosinus</taxon>
    </lineage>
</organism>
<reference evidence="3" key="1">
    <citation type="submission" date="2018-02" db="EMBL/GenBank/DDBJ databases">
        <authorList>
            <person name="Hausmann B."/>
        </authorList>
    </citation>
    <scope>NUCLEOTIDE SEQUENCE [LARGE SCALE GENOMIC DNA]</scope>
    <source>
        <strain evidence="3">Peat soil MAG SbF1</strain>
    </source>
</reference>
<evidence type="ECO:0000313" key="3">
    <source>
        <dbReference type="Proteomes" id="UP000238916"/>
    </source>
</evidence>
<accession>A0A2U3LX53</accession>